<dbReference type="PROSITE" id="PS50207">
    <property type="entry name" value="CASPASE_P10"/>
    <property type="match status" value="1"/>
</dbReference>
<gene>
    <name evidence="12" type="primary">CASP10</name>
</gene>
<dbReference type="Gene3D" id="3.40.50.1460">
    <property type="match status" value="1"/>
</dbReference>
<dbReference type="GO" id="GO:0051604">
    <property type="term" value="P:protein maturation"/>
    <property type="evidence" value="ECO:0007669"/>
    <property type="project" value="Ensembl"/>
</dbReference>
<dbReference type="MEROPS" id="C14.011"/>
<evidence type="ECO:0000256" key="8">
    <source>
        <dbReference type="RuleBase" id="RU003971"/>
    </source>
</evidence>
<dbReference type="GeneID" id="100550034"/>
<dbReference type="SMART" id="SM00115">
    <property type="entry name" value="CASc"/>
    <property type="match status" value="1"/>
</dbReference>
<dbReference type="GO" id="GO:0035877">
    <property type="term" value="F:death effector domain binding"/>
    <property type="evidence" value="ECO:0007669"/>
    <property type="project" value="Ensembl"/>
</dbReference>
<dbReference type="InterPro" id="IPR002138">
    <property type="entry name" value="Pept_C14_p10"/>
</dbReference>
<dbReference type="CDD" id="cd00032">
    <property type="entry name" value="CASc"/>
    <property type="match status" value="1"/>
</dbReference>
<dbReference type="CTD" id="843"/>
<dbReference type="GO" id="GO:1900119">
    <property type="term" value="P:positive regulation of execution phase of apoptosis"/>
    <property type="evidence" value="ECO:0007669"/>
    <property type="project" value="Ensembl"/>
</dbReference>
<protein>
    <submittedName>
        <fullName evidence="12">Caspase 10</fullName>
    </submittedName>
</protein>
<dbReference type="Gene3D" id="1.10.533.10">
    <property type="entry name" value="Death Domain, Fas"/>
    <property type="match status" value="2"/>
</dbReference>
<dbReference type="InterPro" id="IPR015917">
    <property type="entry name" value="Pept_C14A"/>
</dbReference>
<reference evidence="12" key="3">
    <citation type="submission" date="2025-09" db="UniProtKB">
        <authorList>
            <consortium name="Ensembl"/>
        </authorList>
    </citation>
    <scope>IDENTIFICATION</scope>
</reference>
<dbReference type="RefSeq" id="XP_010711747.1">
    <property type="nucleotide sequence ID" value="XM_010713445.3"/>
</dbReference>
<keyword evidence="2" id="KW-0645">Protease</keyword>
<sequence length="537" mass="61340">MEDVDSLQFRQLLLLIDENLGAEDVAALKFLCTDLIPFRKLESVQSAMDIFQLLIDEDYLNEKDTFLLAELLYRIKYHSLLSSLGYTKEKVQECLCEKGKVSPYRQMLYELSENITNEMLQEIVFLLRNHLPKRHRITSALELLILLEKQGLLSENNVQTLEEVFRNVSPDLLETINCYRMANVSLSQQENALPVEESSPSYAVGIRIFNSPQETSNQIKFVSSSVHDHHIEEPGSPWEHTGNVNSVPGRQDNRVPNLTQVFSKTNLQLSGGFSGVENESKVSTYKMDGPQRGICLVINNVKFDGVLQERKGSYKDAWELERVFKWLGLDVRTYTDQTSDQIKELMQAWQRSEDHKDRDCFVCCILSHGESGAVYGKDGKLVSIRTIMTYFTAKQCPQLTEKPKLFFIQACQGKEIQRPVYIETDARVPDFSSVQQSISPSESIPEEADFLLGMATIDGYASFRHVQQGTWYIQALCSKLQLLVPRGEDILSILTEVNEDVSKRVDHSGIRKQMPQPAYTLRRRLIFPIPRDPPPSQ</sequence>
<dbReference type="RefSeq" id="XP_010711744.1">
    <property type="nucleotide sequence ID" value="XM_010713442.3"/>
</dbReference>
<evidence type="ECO:0000256" key="4">
    <source>
        <dbReference type="ARBA" id="ARBA00022737"/>
    </source>
</evidence>
<dbReference type="FunFam" id="1.10.533.10:FF:000038">
    <property type="entry name" value="Caspase 10"/>
    <property type="match status" value="1"/>
</dbReference>
<dbReference type="PROSITE" id="PS01122">
    <property type="entry name" value="CASPASE_CYS"/>
    <property type="match status" value="1"/>
</dbReference>
<dbReference type="GeneTree" id="ENSGT00940000160994"/>
<dbReference type="GO" id="GO:0006508">
    <property type="term" value="P:proteolysis"/>
    <property type="evidence" value="ECO:0007669"/>
    <property type="project" value="UniProtKB-KW"/>
</dbReference>
<dbReference type="PANTHER" id="PTHR48169:SF7">
    <property type="entry name" value="CASPASE 10"/>
    <property type="match status" value="1"/>
</dbReference>
<dbReference type="RefSeq" id="XP_010711743.1">
    <property type="nucleotide sequence ID" value="XM_010713441.3"/>
</dbReference>
<keyword evidence="6" id="KW-0788">Thiol protease</keyword>
<comment type="similarity">
    <text evidence="1 8">Belongs to the peptidase C14A family.</text>
</comment>
<dbReference type="GO" id="GO:0031265">
    <property type="term" value="C:CD95 death-inducing signaling complex"/>
    <property type="evidence" value="ECO:0007669"/>
    <property type="project" value="Ensembl"/>
</dbReference>
<feature type="domain" description="DED" evidence="9">
    <location>
        <begin position="8"/>
        <end position="86"/>
    </location>
</feature>
<evidence type="ECO:0000256" key="6">
    <source>
        <dbReference type="ARBA" id="ARBA00022807"/>
    </source>
</evidence>
<dbReference type="InterPro" id="IPR033139">
    <property type="entry name" value="Caspase_cys_AS"/>
</dbReference>
<dbReference type="OrthoDB" id="6114029at2759"/>
<dbReference type="SMART" id="SM00031">
    <property type="entry name" value="DED"/>
    <property type="match status" value="2"/>
</dbReference>
<evidence type="ECO:0000259" key="10">
    <source>
        <dbReference type="PROSITE" id="PS50207"/>
    </source>
</evidence>
<dbReference type="SUPFAM" id="SSF52129">
    <property type="entry name" value="Caspase-like"/>
    <property type="match status" value="1"/>
</dbReference>
<dbReference type="Pfam" id="PF00656">
    <property type="entry name" value="Peptidase_C14"/>
    <property type="match status" value="1"/>
</dbReference>
<reference evidence="12" key="2">
    <citation type="submission" date="2025-08" db="UniProtKB">
        <authorList>
            <consortium name="Ensembl"/>
        </authorList>
    </citation>
    <scope>IDENTIFICATION</scope>
</reference>
<dbReference type="PROSITE" id="PS01121">
    <property type="entry name" value="CASPASE_HIS"/>
    <property type="match status" value="1"/>
</dbReference>
<evidence type="ECO:0000256" key="5">
    <source>
        <dbReference type="ARBA" id="ARBA00022801"/>
    </source>
</evidence>
<evidence type="ECO:0000256" key="2">
    <source>
        <dbReference type="ARBA" id="ARBA00022670"/>
    </source>
</evidence>
<dbReference type="HOGENOM" id="CLU_036904_4_2_1"/>
<dbReference type="PRINTS" id="PR00376">
    <property type="entry name" value="IL1BCENZYME"/>
</dbReference>
<dbReference type="GO" id="GO:0097342">
    <property type="term" value="C:ripoptosome"/>
    <property type="evidence" value="ECO:0007669"/>
    <property type="project" value="Ensembl"/>
</dbReference>
<keyword evidence="4" id="KW-0677">Repeat</keyword>
<dbReference type="InterPro" id="IPR029030">
    <property type="entry name" value="Caspase-like_dom_sf"/>
</dbReference>
<dbReference type="Bgee" id="ENSMGAG00000007806">
    <property type="expression patterns" value="Expressed in pectoralis major and 17 other cell types or tissues"/>
</dbReference>
<dbReference type="InterPro" id="IPR016129">
    <property type="entry name" value="Caspase_his_AS"/>
</dbReference>
<dbReference type="SUPFAM" id="SSF47986">
    <property type="entry name" value="DEATH domain"/>
    <property type="match status" value="2"/>
</dbReference>
<dbReference type="InterPro" id="IPR011029">
    <property type="entry name" value="DEATH-like_dom_sf"/>
</dbReference>
<dbReference type="AlphaFoldDB" id="G1N728"/>
<dbReference type="KEGG" id="mgp:100550034"/>
<keyword evidence="5" id="KW-0378">Hydrolase</keyword>
<keyword evidence="7" id="KW-0865">Zymogen</keyword>
<dbReference type="PROSITE" id="PS50208">
    <property type="entry name" value="CASPASE_P20"/>
    <property type="match status" value="1"/>
</dbReference>
<keyword evidence="3" id="KW-0053">Apoptosis</keyword>
<evidence type="ECO:0000259" key="9">
    <source>
        <dbReference type="PROSITE" id="PS50168"/>
    </source>
</evidence>
<evidence type="ECO:0000313" key="12">
    <source>
        <dbReference type="Ensembl" id="ENSMGAP00000007976.2"/>
    </source>
</evidence>
<evidence type="ECO:0000256" key="7">
    <source>
        <dbReference type="ARBA" id="ARBA00023145"/>
    </source>
</evidence>
<dbReference type="PROSITE" id="PS50168">
    <property type="entry name" value="DED"/>
    <property type="match status" value="2"/>
</dbReference>
<dbReference type="Ensembl" id="ENSMGAT00000008765.2">
    <property type="protein sequence ID" value="ENSMGAP00000007976.2"/>
    <property type="gene ID" value="ENSMGAG00000007806.2"/>
</dbReference>
<dbReference type="Proteomes" id="UP000001645">
    <property type="component" value="Chromosome 7"/>
</dbReference>
<dbReference type="InterPro" id="IPR035701">
    <property type="entry name" value="CASP10_DED2"/>
</dbReference>
<dbReference type="InterPro" id="IPR001875">
    <property type="entry name" value="DED_dom"/>
</dbReference>
<name>G1N728_MELGA</name>
<dbReference type="Pfam" id="PF01335">
    <property type="entry name" value="DED"/>
    <property type="match status" value="2"/>
</dbReference>
<evidence type="ECO:0000313" key="13">
    <source>
        <dbReference type="Proteomes" id="UP000001645"/>
    </source>
</evidence>
<feature type="domain" description="Caspase family p10" evidence="10">
    <location>
        <begin position="440"/>
        <end position="527"/>
    </location>
</feature>
<evidence type="ECO:0000256" key="3">
    <source>
        <dbReference type="ARBA" id="ARBA00022703"/>
    </source>
</evidence>
<dbReference type="GO" id="GO:0031625">
    <property type="term" value="F:ubiquitin protein ligase binding"/>
    <property type="evidence" value="ECO:0007669"/>
    <property type="project" value="Ensembl"/>
</dbReference>
<dbReference type="RefSeq" id="XP_010711745.1">
    <property type="nucleotide sequence ID" value="XM_010713443.3"/>
</dbReference>
<proteinExistence type="inferred from homology"/>
<keyword evidence="13" id="KW-1185">Reference proteome</keyword>
<evidence type="ECO:0000256" key="1">
    <source>
        <dbReference type="ARBA" id="ARBA00010134"/>
    </source>
</evidence>
<dbReference type="FunFam" id="3.40.50.1460:FF:000014">
    <property type="entry name" value="Caspase 10, apoptosis-related cysteine peptidase"/>
    <property type="match status" value="1"/>
</dbReference>
<organism evidence="12 13">
    <name type="scientific">Meleagris gallopavo</name>
    <name type="common">Wild turkey</name>
    <dbReference type="NCBI Taxonomy" id="9103"/>
    <lineage>
        <taxon>Eukaryota</taxon>
        <taxon>Metazoa</taxon>
        <taxon>Chordata</taxon>
        <taxon>Craniata</taxon>
        <taxon>Vertebrata</taxon>
        <taxon>Euteleostomi</taxon>
        <taxon>Archelosauria</taxon>
        <taxon>Archosauria</taxon>
        <taxon>Dinosauria</taxon>
        <taxon>Saurischia</taxon>
        <taxon>Theropoda</taxon>
        <taxon>Coelurosauria</taxon>
        <taxon>Aves</taxon>
        <taxon>Neognathae</taxon>
        <taxon>Galloanserae</taxon>
        <taxon>Galliformes</taxon>
        <taxon>Phasianidae</taxon>
        <taxon>Meleagridinae</taxon>
        <taxon>Meleagris</taxon>
    </lineage>
</organism>
<feature type="domain" description="Caspase family p20" evidence="11">
    <location>
        <begin position="291"/>
        <end position="415"/>
    </location>
</feature>
<reference evidence="12 13" key="1">
    <citation type="journal article" date="2010" name="PLoS Biol.">
        <title>Multi-platform next-generation sequencing of the domestic turkey (Meleagris gallopavo): genome assembly and analysis.</title>
        <authorList>
            <person name="Dalloul R.A."/>
            <person name="Long J.A."/>
            <person name="Zimin A.V."/>
            <person name="Aslam L."/>
            <person name="Beal K."/>
            <person name="Blomberg L.A."/>
            <person name="Bouffard P."/>
            <person name="Burt D.W."/>
            <person name="Crasta O."/>
            <person name="Crooijmans R.P."/>
            <person name="Cooper K."/>
            <person name="Coulombe R.A."/>
            <person name="De S."/>
            <person name="Delany M.E."/>
            <person name="Dodgson J.B."/>
            <person name="Dong J.J."/>
            <person name="Evans C."/>
            <person name="Frederickson K.M."/>
            <person name="Flicek P."/>
            <person name="Florea L."/>
            <person name="Folkerts O."/>
            <person name="Groenen M.A."/>
            <person name="Harkins T.T."/>
            <person name="Herrero J."/>
            <person name="Hoffmann S."/>
            <person name="Megens H.J."/>
            <person name="Jiang A."/>
            <person name="de Jong P."/>
            <person name="Kaiser P."/>
            <person name="Kim H."/>
            <person name="Kim K.W."/>
            <person name="Kim S."/>
            <person name="Langenberger D."/>
            <person name="Lee M.K."/>
            <person name="Lee T."/>
            <person name="Mane S."/>
            <person name="Marcais G."/>
            <person name="Marz M."/>
            <person name="McElroy A.P."/>
            <person name="Modise T."/>
            <person name="Nefedov M."/>
            <person name="Notredame C."/>
            <person name="Paton I.R."/>
            <person name="Payne W.S."/>
            <person name="Pertea G."/>
            <person name="Prickett D."/>
            <person name="Puiu D."/>
            <person name="Qioa D."/>
            <person name="Raineri E."/>
            <person name="Ruffier M."/>
            <person name="Salzberg S.L."/>
            <person name="Schatz M.C."/>
            <person name="Scheuring C."/>
            <person name="Schmidt C.J."/>
            <person name="Schroeder S."/>
            <person name="Searle S.M."/>
            <person name="Smith E.J."/>
            <person name="Smith J."/>
            <person name="Sonstegard T.S."/>
            <person name="Stadler P.F."/>
            <person name="Tafer H."/>
            <person name="Tu Z.J."/>
            <person name="Van Tassell C.P."/>
            <person name="Vilella A.J."/>
            <person name="Williams K.P."/>
            <person name="Yorke J.A."/>
            <person name="Zhang L."/>
            <person name="Zhang H.B."/>
            <person name="Zhang X."/>
            <person name="Zhang Y."/>
            <person name="Reed K.M."/>
        </authorList>
    </citation>
    <scope>NUCLEOTIDE SEQUENCE [LARGE SCALE GENOMIC DNA]</scope>
</reference>
<feature type="domain" description="DED" evidence="9">
    <location>
        <begin position="103"/>
        <end position="178"/>
    </location>
</feature>
<dbReference type="FunFam" id="1.10.533.10:FF:000016">
    <property type="entry name" value="CASP8 and FADD-like apoptosis regulator"/>
    <property type="match status" value="1"/>
</dbReference>
<dbReference type="InterPro" id="IPR011600">
    <property type="entry name" value="Pept_C14_caspase"/>
</dbReference>
<dbReference type="CDD" id="cd08814">
    <property type="entry name" value="DED_Caspase_10_r2"/>
    <property type="match status" value="1"/>
</dbReference>
<accession>G1N728</accession>
<dbReference type="GO" id="GO:0004197">
    <property type="term" value="F:cysteine-type endopeptidase activity"/>
    <property type="evidence" value="ECO:0007669"/>
    <property type="project" value="Ensembl"/>
</dbReference>
<dbReference type="InParanoid" id="G1N728"/>
<dbReference type="GO" id="GO:0097194">
    <property type="term" value="P:execution phase of apoptosis"/>
    <property type="evidence" value="ECO:0007669"/>
    <property type="project" value="Ensembl"/>
</dbReference>
<dbReference type="InterPro" id="IPR001309">
    <property type="entry name" value="Pept_C14_p20"/>
</dbReference>
<dbReference type="GO" id="GO:0043123">
    <property type="term" value="P:positive regulation of canonical NF-kappaB signal transduction"/>
    <property type="evidence" value="ECO:0007669"/>
    <property type="project" value="Ensembl"/>
</dbReference>
<dbReference type="RefSeq" id="XP_031410020.1">
    <property type="nucleotide sequence ID" value="XM_031554160.1"/>
</dbReference>
<dbReference type="PANTHER" id="PTHR48169">
    <property type="entry name" value="DED DOMAIN-CONTAINING PROTEIN"/>
    <property type="match status" value="1"/>
</dbReference>
<evidence type="ECO:0000259" key="11">
    <source>
        <dbReference type="PROSITE" id="PS50208"/>
    </source>
</evidence>